<dbReference type="Proteomes" id="UP000216363">
    <property type="component" value="Unassembled WGS sequence"/>
</dbReference>
<gene>
    <name evidence="1" type="ORF">CES86_0216</name>
</gene>
<proteinExistence type="predicted"/>
<dbReference type="AlphaFoldDB" id="A0A256GYM1"/>
<reference evidence="1 2" key="1">
    <citation type="submission" date="2017-07" db="EMBL/GenBank/DDBJ databases">
        <title>Draft genome of Ochrobactrum lupini type strain LUP21.</title>
        <authorList>
            <person name="Krzyzanowska D.M."/>
            <person name="Jafra S."/>
        </authorList>
    </citation>
    <scope>NUCLEOTIDE SEQUENCE [LARGE SCALE GENOMIC DNA]</scope>
    <source>
        <strain evidence="1 2">LUP21</strain>
    </source>
</reference>
<evidence type="ECO:0000313" key="2">
    <source>
        <dbReference type="Proteomes" id="UP000216363"/>
    </source>
</evidence>
<comment type="caution">
    <text evidence="1">The sequence shown here is derived from an EMBL/GenBank/DDBJ whole genome shotgun (WGS) entry which is preliminary data.</text>
</comment>
<accession>A0A256GYM1</accession>
<dbReference type="EMBL" id="NNRN01000030">
    <property type="protein sequence ID" value="OYR32252.1"/>
    <property type="molecule type" value="Genomic_DNA"/>
</dbReference>
<sequence length="38" mass="4481">MNMPLFSLSFLAVHFENRQTILIVHPKPFIAFMASFER</sequence>
<organism evidence="1 2">
    <name type="scientific">Brucella lupini</name>
    <dbReference type="NCBI Taxonomy" id="255457"/>
    <lineage>
        <taxon>Bacteria</taxon>
        <taxon>Pseudomonadati</taxon>
        <taxon>Pseudomonadota</taxon>
        <taxon>Alphaproteobacteria</taxon>
        <taxon>Hyphomicrobiales</taxon>
        <taxon>Brucellaceae</taxon>
        <taxon>Brucella/Ochrobactrum group</taxon>
        <taxon>Brucella</taxon>
    </lineage>
</organism>
<protein>
    <submittedName>
        <fullName evidence="1">Uncharacterized protein</fullName>
    </submittedName>
</protein>
<evidence type="ECO:0000313" key="1">
    <source>
        <dbReference type="EMBL" id="OYR32252.1"/>
    </source>
</evidence>
<name>A0A256GYM1_9HYPH</name>